<evidence type="ECO:0000256" key="2">
    <source>
        <dbReference type="ARBA" id="ARBA00022630"/>
    </source>
</evidence>
<feature type="binding site" evidence="4">
    <location>
        <position position="259"/>
    </location>
    <ligand>
        <name>NAD(+)</name>
        <dbReference type="ChEBI" id="CHEBI:57540"/>
    </ligand>
</feature>
<gene>
    <name evidence="8" type="ORF">JP39_06530</name>
</gene>
<evidence type="ECO:0000256" key="5">
    <source>
        <dbReference type="PIRSR" id="PIRSR000350-4"/>
    </source>
</evidence>
<keyword evidence="3 4" id="KW-0274">FAD</keyword>
<dbReference type="Pfam" id="PF07992">
    <property type="entry name" value="Pyr_redox_2"/>
    <property type="match status" value="1"/>
</dbReference>
<evidence type="ECO:0000256" key="1">
    <source>
        <dbReference type="ARBA" id="ARBA00007532"/>
    </source>
</evidence>
<dbReference type="PANTHER" id="PTHR43014">
    <property type="entry name" value="MERCURIC REDUCTASE"/>
    <property type="match status" value="1"/>
</dbReference>
<dbReference type="GO" id="GO:0016491">
    <property type="term" value="F:oxidoreductase activity"/>
    <property type="evidence" value="ECO:0007669"/>
    <property type="project" value="InterPro"/>
</dbReference>
<dbReference type="Gene3D" id="3.30.390.30">
    <property type="match status" value="1"/>
</dbReference>
<evidence type="ECO:0000259" key="7">
    <source>
        <dbReference type="Pfam" id="PF07992"/>
    </source>
</evidence>
<dbReference type="PIRSF" id="PIRSF000350">
    <property type="entry name" value="Mercury_reductase_MerA"/>
    <property type="match status" value="1"/>
</dbReference>
<evidence type="ECO:0000313" key="9">
    <source>
        <dbReference type="Proteomes" id="UP000061546"/>
    </source>
</evidence>
<proteinExistence type="inferred from homology"/>
<name>A0A0K2LCW8_9LACO</name>
<dbReference type="PRINTS" id="PR00411">
    <property type="entry name" value="PNDRDTASEI"/>
</dbReference>
<dbReference type="Proteomes" id="UP000061546">
    <property type="component" value="Chromosome"/>
</dbReference>
<accession>A0A0K2LCW8</accession>
<comment type="cofactor">
    <cofactor evidence="4">
        <name>FAD</name>
        <dbReference type="ChEBI" id="CHEBI:57692"/>
    </cofactor>
    <text evidence="4">Binds 1 FAD per subunit.</text>
</comment>
<dbReference type="RefSeq" id="WP_041501788.1">
    <property type="nucleotide sequence ID" value="NZ_BJDV01000001.1"/>
</dbReference>
<feature type="binding site" evidence="4">
    <location>
        <position position="299"/>
    </location>
    <ligand>
        <name>FAD</name>
        <dbReference type="ChEBI" id="CHEBI:57692"/>
    </ligand>
</feature>
<dbReference type="InterPro" id="IPR036188">
    <property type="entry name" value="FAD/NAD-bd_sf"/>
</dbReference>
<feature type="binding site" evidence="4">
    <location>
        <begin position="172"/>
        <end position="179"/>
    </location>
    <ligand>
        <name>NAD(+)</name>
        <dbReference type="ChEBI" id="CHEBI:57540"/>
    </ligand>
</feature>
<evidence type="ECO:0000256" key="3">
    <source>
        <dbReference type="ARBA" id="ARBA00022827"/>
    </source>
</evidence>
<protein>
    <submittedName>
        <fullName evidence="8">Glutathione reductase</fullName>
    </submittedName>
</protein>
<dbReference type="InterPro" id="IPR004099">
    <property type="entry name" value="Pyr_nucl-diS_OxRdtase_dimer"/>
</dbReference>
<dbReference type="Gene3D" id="3.50.50.60">
    <property type="entry name" value="FAD/NAD(P)-binding domain"/>
    <property type="match status" value="2"/>
</dbReference>
<dbReference type="Pfam" id="PF02852">
    <property type="entry name" value="Pyr_redox_dim"/>
    <property type="match status" value="1"/>
</dbReference>
<dbReference type="OrthoDB" id="9800167at2"/>
<dbReference type="PANTHER" id="PTHR43014:SF5">
    <property type="entry name" value="GLUTATHIONE REDUCTASE (NADPH)"/>
    <property type="match status" value="1"/>
</dbReference>
<dbReference type="STRING" id="1074467.JP39_06530"/>
<sequence>MEKFDTIVIGAGPAGLAAAHNLKSNGQNVAIVENNLWGGTCPNRGCDPKKVLLSGVEARDRIAQLQGKGFDELPNVNWKELEAFKETFTDPVSKGSRDGIVNAGITAIDGQPKFISENEIVVNGQDHYQAGKFIIATGQRPSYLNIKGKEHLLSSTDFLSLKKMPEDITIIGAGYIAFEMATIANATGAKVHVIHHNDHPLKGFNEGYALELVKQLEAKGVDFNFNVDTQAIEQQADGRYSITADGFELTTDLVIGATGRIANTDFLDFEKAGVEYTRHGVVVNAKLQSTNKNIYAIGDVVDTKQPKLTPVGGFEANYVSDILTGKTDKDLELPLIPTVVYGSPKLAKVGVQEGAEVVDQDVTGWFTYSHTNDPKAKIRIVLNDKSEIIGATLLSNNADSLINLLTMAIKDHMTHEDVIKQIMAYPTAASDLEYLF</sequence>
<dbReference type="InterPro" id="IPR023753">
    <property type="entry name" value="FAD/NAD-binding_dom"/>
</dbReference>
<evidence type="ECO:0000259" key="6">
    <source>
        <dbReference type="Pfam" id="PF02852"/>
    </source>
</evidence>
<dbReference type="InterPro" id="IPR001100">
    <property type="entry name" value="Pyr_nuc-diS_OxRdtase"/>
</dbReference>
<feature type="disulfide bond" description="Redox-active" evidence="5">
    <location>
        <begin position="41"/>
        <end position="46"/>
    </location>
</feature>
<dbReference type="KEGG" id="lhi:JP39_06530"/>
<keyword evidence="2" id="KW-0285">Flavoprotein</keyword>
<comment type="similarity">
    <text evidence="1">Belongs to the class-I pyridine nucleotide-disulfide oxidoreductase family.</text>
</comment>
<dbReference type="AlphaFoldDB" id="A0A0K2LCW8"/>
<reference evidence="8 9" key="1">
    <citation type="submission" date="2015-08" db="EMBL/GenBank/DDBJ databases">
        <title>Genomic sequence of Lactobacillus heilongjiangensis DSM 28069, isolated from Chinese traditional pickle.</title>
        <authorList>
            <person name="Jiang X."/>
            <person name="Zheng B."/>
            <person name="Cheng H."/>
        </authorList>
    </citation>
    <scope>NUCLEOTIDE SEQUENCE [LARGE SCALE GENOMIC DNA]</scope>
    <source>
        <strain evidence="8 9">DSM 28069</strain>
    </source>
</reference>
<feature type="binding site" evidence="4">
    <location>
        <position position="50"/>
    </location>
    <ligand>
        <name>FAD</name>
        <dbReference type="ChEBI" id="CHEBI:57692"/>
    </ligand>
</feature>
<dbReference type="GO" id="GO:0000166">
    <property type="term" value="F:nucleotide binding"/>
    <property type="evidence" value="ECO:0007669"/>
    <property type="project" value="UniProtKB-KW"/>
</dbReference>
<keyword evidence="4" id="KW-0520">NAD</keyword>
<keyword evidence="9" id="KW-1185">Reference proteome</keyword>
<evidence type="ECO:0000313" key="8">
    <source>
        <dbReference type="EMBL" id="ALB29043.1"/>
    </source>
</evidence>
<dbReference type="SUPFAM" id="SSF51905">
    <property type="entry name" value="FAD/NAD(P)-binding domain"/>
    <property type="match status" value="1"/>
</dbReference>
<dbReference type="PRINTS" id="PR00368">
    <property type="entry name" value="FADPNR"/>
</dbReference>
<keyword evidence="4" id="KW-0547">Nucleotide-binding</keyword>
<dbReference type="EMBL" id="CP012559">
    <property type="protein sequence ID" value="ALB29043.1"/>
    <property type="molecule type" value="Genomic_DNA"/>
</dbReference>
<dbReference type="InterPro" id="IPR016156">
    <property type="entry name" value="FAD/NAD-linked_Rdtase_dimer_sf"/>
</dbReference>
<dbReference type="SUPFAM" id="SSF55424">
    <property type="entry name" value="FAD/NAD-linked reductases, dimerisation (C-terminal) domain"/>
    <property type="match status" value="1"/>
</dbReference>
<evidence type="ECO:0000256" key="4">
    <source>
        <dbReference type="PIRSR" id="PIRSR000350-3"/>
    </source>
</evidence>
<feature type="domain" description="Pyridine nucleotide-disulphide oxidoreductase dimerisation" evidence="6">
    <location>
        <begin position="336"/>
        <end position="430"/>
    </location>
</feature>
<feature type="domain" description="FAD/NAD(P)-binding" evidence="7">
    <location>
        <begin position="4"/>
        <end position="312"/>
    </location>
</feature>
<organism evidence="8 9">
    <name type="scientific">Companilactobacillus heilongjiangensis</name>
    <dbReference type="NCBI Taxonomy" id="1074467"/>
    <lineage>
        <taxon>Bacteria</taxon>
        <taxon>Bacillati</taxon>
        <taxon>Bacillota</taxon>
        <taxon>Bacilli</taxon>
        <taxon>Lactobacillales</taxon>
        <taxon>Lactobacillaceae</taxon>
        <taxon>Companilactobacillus</taxon>
    </lineage>
</organism>